<feature type="non-terminal residue" evidence="4">
    <location>
        <position position="1"/>
    </location>
</feature>
<dbReference type="PROSITE" id="PS00584">
    <property type="entry name" value="PFKB_KINASES_2"/>
    <property type="match status" value="1"/>
</dbReference>
<keyword evidence="1" id="KW-0808">Transferase</keyword>
<proteinExistence type="predicted"/>
<reference evidence="4" key="1">
    <citation type="journal article" date="2014" name="Front. Microbiol.">
        <title>High frequency of phylogenetically diverse reductive dehalogenase-homologous genes in deep subseafloor sedimentary metagenomes.</title>
        <authorList>
            <person name="Kawai M."/>
            <person name="Futagami T."/>
            <person name="Toyoda A."/>
            <person name="Takaki Y."/>
            <person name="Nishi S."/>
            <person name="Hori S."/>
            <person name="Arai W."/>
            <person name="Tsubouchi T."/>
            <person name="Morono Y."/>
            <person name="Uchiyama I."/>
            <person name="Ito T."/>
            <person name="Fujiyama A."/>
            <person name="Inagaki F."/>
            <person name="Takami H."/>
        </authorList>
    </citation>
    <scope>NUCLEOTIDE SEQUENCE</scope>
    <source>
        <strain evidence="4">Expedition CK06-06</strain>
    </source>
</reference>
<evidence type="ECO:0000313" key="4">
    <source>
        <dbReference type="EMBL" id="GAH79024.1"/>
    </source>
</evidence>
<accession>X1JL87</accession>
<dbReference type="InterPro" id="IPR029056">
    <property type="entry name" value="Ribokinase-like"/>
</dbReference>
<dbReference type="Gene3D" id="3.40.1190.20">
    <property type="match status" value="1"/>
</dbReference>
<dbReference type="PANTHER" id="PTHR10584:SF166">
    <property type="entry name" value="RIBOKINASE"/>
    <property type="match status" value="1"/>
</dbReference>
<dbReference type="AlphaFoldDB" id="X1JL87"/>
<name>X1JL87_9ZZZZ</name>
<organism evidence="4">
    <name type="scientific">marine sediment metagenome</name>
    <dbReference type="NCBI Taxonomy" id="412755"/>
    <lineage>
        <taxon>unclassified sequences</taxon>
        <taxon>metagenomes</taxon>
        <taxon>ecological metagenomes</taxon>
    </lineage>
</organism>
<gene>
    <name evidence="4" type="ORF">S03H2_64492</name>
</gene>
<dbReference type="EMBL" id="BARU01041898">
    <property type="protein sequence ID" value="GAH79024.1"/>
    <property type="molecule type" value="Genomic_DNA"/>
</dbReference>
<dbReference type="SUPFAM" id="SSF53613">
    <property type="entry name" value="Ribokinase-like"/>
    <property type="match status" value="1"/>
</dbReference>
<protein>
    <recommendedName>
        <fullName evidence="3">Carbohydrate kinase PfkB domain-containing protein</fullName>
    </recommendedName>
</protein>
<dbReference type="Pfam" id="PF00294">
    <property type="entry name" value="PfkB"/>
    <property type="match status" value="1"/>
</dbReference>
<evidence type="ECO:0000259" key="3">
    <source>
        <dbReference type="Pfam" id="PF00294"/>
    </source>
</evidence>
<dbReference type="InterPro" id="IPR011611">
    <property type="entry name" value="PfkB_dom"/>
</dbReference>
<evidence type="ECO:0000256" key="1">
    <source>
        <dbReference type="ARBA" id="ARBA00022679"/>
    </source>
</evidence>
<dbReference type="PANTHER" id="PTHR10584">
    <property type="entry name" value="SUGAR KINASE"/>
    <property type="match status" value="1"/>
</dbReference>
<dbReference type="GO" id="GO:0016301">
    <property type="term" value="F:kinase activity"/>
    <property type="evidence" value="ECO:0007669"/>
    <property type="project" value="UniProtKB-KW"/>
</dbReference>
<comment type="caution">
    <text evidence="4">The sequence shown here is derived from an EMBL/GenBank/DDBJ whole genome shotgun (WGS) entry which is preliminary data.</text>
</comment>
<feature type="domain" description="Carbohydrate kinase PfkB" evidence="3">
    <location>
        <begin position="6"/>
        <end position="196"/>
    </location>
</feature>
<evidence type="ECO:0000256" key="2">
    <source>
        <dbReference type="ARBA" id="ARBA00022777"/>
    </source>
</evidence>
<dbReference type="InterPro" id="IPR002173">
    <property type="entry name" value="Carboh/pur_kinase_PfkB_CS"/>
</dbReference>
<keyword evidence="2" id="KW-0418">Kinase</keyword>
<sequence length="208" mass="22918">ILSYASAYITTDQADNQITGFNPGAMKYPSSFNFDKINPKESIAIIAPGNLEDMMNYSITCKAKGIDYIFDPGQSLPMWDSQSLIQCIEGSKIMVSNDYELELVISKTGLDKKELLQRTNSIITTLGELGSRVCTPDYEINIPAIKPKEVVDPTGAGDAYRAGLIKGLIQGRNIEQSAKMGSVCASFAVECYGTQEYYFSLTDFEERL</sequence>